<dbReference type="PANTHER" id="PTHR10283">
    <property type="entry name" value="SOLUTE CARRIER FAMILY 13 MEMBER"/>
    <property type="match status" value="1"/>
</dbReference>
<dbReference type="NCBIfam" id="TIGR00785">
    <property type="entry name" value="dass"/>
    <property type="match status" value="1"/>
</dbReference>
<evidence type="ECO:0000256" key="3">
    <source>
        <dbReference type="ARBA" id="ARBA00022692"/>
    </source>
</evidence>
<feature type="transmembrane region" description="Helical" evidence="6">
    <location>
        <begin position="394"/>
        <end position="412"/>
    </location>
</feature>
<dbReference type="OrthoDB" id="9766267at2"/>
<dbReference type="Pfam" id="PF03600">
    <property type="entry name" value="CitMHS"/>
    <property type="match status" value="1"/>
</dbReference>
<feature type="transmembrane region" description="Helical" evidence="6">
    <location>
        <begin position="349"/>
        <end position="382"/>
    </location>
</feature>
<evidence type="ECO:0000256" key="4">
    <source>
        <dbReference type="ARBA" id="ARBA00022989"/>
    </source>
</evidence>
<gene>
    <name evidence="8" type="ORF">DNK49_16800</name>
</gene>
<dbReference type="InterPro" id="IPR001898">
    <property type="entry name" value="SLC13A/DASS"/>
</dbReference>
<feature type="transmembrane region" description="Helical" evidence="6">
    <location>
        <begin position="58"/>
        <end position="77"/>
    </location>
</feature>
<evidence type="ECO:0000313" key="8">
    <source>
        <dbReference type="EMBL" id="PZA15399.1"/>
    </source>
</evidence>
<dbReference type="Proteomes" id="UP000248259">
    <property type="component" value="Unassembled WGS sequence"/>
</dbReference>
<reference evidence="8 9" key="1">
    <citation type="submission" date="2018-06" db="EMBL/GenBank/DDBJ databases">
        <title>Azoarcus communis strain SWub3 genome.</title>
        <authorList>
            <person name="Zorraquino Salvo V."/>
            <person name="Toubiana D."/>
            <person name="Blumwald E."/>
        </authorList>
    </citation>
    <scope>NUCLEOTIDE SEQUENCE [LARGE SCALE GENOMIC DNA]</scope>
    <source>
        <strain evidence="8 9">SWub3</strain>
    </source>
</reference>
<feature type="transmembrane region" description="Helical" evidence="6">
    <location>
        <begin position="129"/>
        <end position="158"/>
    </location>
</feature>
<keyword evidence="5 6" id="KW-0472">Membrane</keyword>
<feature type="transmembrane region" description="Helical" evidence="6">
    <location>
        <begin position="6"/>
        <end position="27"/>
    </location>
</feature>
<feature type="domain" description="Citrate transporter-like" evidence="7">
    <location>
        <begin position="50"/>
        <end position="400"/>
    </location>
</feature>
<feature type="transmembrane region" description="Helical" evidence="6">
    <location>
        <begin position="432"/>
        <end position="453"/>
    </location>
</feature>
<dbReference type="EMBL" id="QKOE01000014">
    <property type="protein sequence ID" value="PZA15399.1"/>
    <property type="molecule type" value="Genomic_DNA"/>
</dbReference>
<evidence type="ECO:0000256" key="5">
    <source>
        <dbReference type="ARBA" id="ARBA00023136"/>
    </source>
</evidence>
<dbReference type="InterPro" id="IPR004680">
    <property type="entry name" value="Cit_transptr-like_dom"/>
</dbReference>
<evidence type="ECO:0000256" key="6">
    <source>
        <dbReference type="SAM" id="Phobius"/>
    </source>
</evidence>
<keyword evidence="9" id="KW-1185">Reference proteome</keyword>
<dbReference type="AlphaFoldDB" id="A0A323USD0"/>
<dbReference type="GO" id="GO:0015141">
    <property type="term" value="F:succinate transmembrane transporter activity"/>
    <property type="evidence" value="ECO:0007669"/>
    <property type="project" value="UniProtKB-ARBA"/>
</dbReference>
<comment type="caution">
    <text evidence="8">The sequence shown here is derived from an EMBL/GenBank/DDBJ whole genome shotgun (WGS) entry which is preliminary data.</text>
</comment>
<keyword evidence="2" id="KW-0813">Transport</keyword>
<dbReference type="GO" id="GO:0005886">
    <property type="term" value="C:plasma membrane"/>
    <property type="evidence" value="ECO:0007669"/>
    <property type="project" value="TreeGrafter"/>
</dbReference>
<evidence type="ECO:0000256" key="2">
    <source>
        <dbReference type="ARBA" id="ARBA00022448"/>
    </source>
</evidence>
<dbReference type="InterPro" id="IPR031312">
    <property type="entry name" value="Na/sul_symport_CS"/>
</dbReference>
<keyword evidence="3 6" id="KW-0812">Transmembrane</keyword>
<feature type="transmembrane region" description="Helical" evidence="6">
    <location>
        <begin position="276"/>
        <end position="299"/>
    </location>
</feature>
<dbReference type="PANTHER" id="PTHR10283:SF82">
    <property type="entry name" value="SOLUTE CARRIER FAMILY 13 MEMBER 2"/>
    <property type="match status" value="1"/>
</dbReference>
<evidence type="ECO:0000259" key="7">
    <source>
        <dbReference type="Pfam" id="PF03600"/>
    </source>
</evidence>
<protein>
    <submittedName>
        <fullName evidence="8">Anion transporter</fullName>
    </submittedName>
</protein>
<evidence type="ECO:0000313" key="9">
    <source>
        <dbReference type="Proteomes" id="UP000248259"/>
    </source>
</evidence>
<feature type="transmembrane region" description="Helical" evidence="6">
    <location>
        <begin position="249"/>
        <end position="270"/>
    </location>
</feature>
<organism evidence="8 9">
    <name type="scientific">Parazoarcus communis SWub3 = DSM 12120</name>
    <dbReference type="NCBI Taxonomy" id="1121029"/>
    <lineage>
        <taxon>Bacteria</taxon>
        <taxon>Pseudomonadati</taxon>
        <taxon>Pseudomonadota</taxon>
        <taxon>Betaproteobacteria</taxon>
        <taxon>Rhodocyclales</taxon>
        <taxon>Zoogloeaceae</taxon>
        <taxon>Parazoarcus</taxon>
    </lineage>
</organism>
<feature type="transmembrane region" description="Helical" evidence="6">
    <location>
        <begin position="170"/>
        <end position="189"/>
    </location>
</feature>
<sequence length="454" mass="47561">MAATGLRGFVLRGVNLAIAALLFFGFLIGLEPALGPVAAGLAIVSAVAWLWVSEALHVSVTALLVPLLAAIAGVLPFDEGLKQFADPVIFLFLGGFALAAGLHRQGLDRLMAGWVIARAGHRLGQCARWLFWLTALLSMWISNTATAAMMLPLALGLLSPLAPDQYRRTYAYVLLGVAFSANIGGIGTLVGSPPNAIAAANVGLDFVGWLWWGLPLVLVLMPLMELALRWSLKPDLQIELAPPPRDDQVWGQSQFMMLMVFALTVGLWVFGAPLAAALGIGRGFDAAVALFALFLLHLLRLASWADVEKSAEWGVLLLFGGGLTLSRVLTDSGAAAWLSSQLGGPLEVLPALVCLGLMILFAMLITEVTSNTASAALLVPLFIELAPGIDNVPVAVLVAAGASCAFLLPVATPPNAIVFGSGHVPQREMIRSGLGVSAFAFPVLLVAGALALVF</sequence>
<comment type="subcellular location">
    <subcellularLocation>
        <location evidence="1">Membrane</location>
        <topology evidence="1">Multi-pass membrane protein</topology>
    </subcellularLocation>
</comment>
<accession>A0A323USD0</accession>
<proteinExistence type="predicted"/>
<feature type="transmembrane region" description="Helical" evidence="6">
    <location>
        <begin position="209"/>
        <end position="228"/>
    </location>
</feature>
<feature type="transmembrane region" description="Helical" evidence="6">
    <location>
        <begin position="311"/>
        <end position="329"/>
    </location>
</feature>
<keyword evidence="4 6" id="KW-1133">Transmembrane helix</keyword>
<feature type="transmembrane region" description="Helical" evidence="6">
    <location>
        <begin position="84"/>
        <end position="102"/>
    </location>
</feature>
<evidence type="ECO:0000256" key="1">
    <source>
        <dbReference type="ARBA" id="ARBA00004141"/>
    </source>
</evidence>
<dbReference type="PROSITE" id="PS01271">
    <property type="entry name" value="NA_SULFATE"/>
    <property type="match status" value="1"/>
</dbReference>
<name>A0A323USD0_9RHOO</name>